<dbReference type="SMART" id="SM00338">
    <property type="entry name" value="BRLZ"/>
    <property type="match status" value="1"/>
</dbReference>
<feature type="compositionally biased region" description="Basic and acidic residues" evidence="4">
    <location>
        <begin position="296"/>
        <end position="311"/>
    </location>
</feature>
<evidence type="ECO:0000313" key="7">
    <source>
        <dbReference type="Proteomes" id="UP000507222"/>
    </source>
</evidence>
<name>A0A6J5V003_PRUAR</name>
<keyword evidence="3" id="KW-0539">Nucleus</keyword>
<gene>
    <name evidence="6" type="ORF">CURHAP_LOCUS35605</name>
</gene>
<dbReference type="InterPro" id="IPR004827">
    <property type="entry name" value="bZIP"/>
</dbReference>
<dbReference type="PROSITE" id="PS00036">
    <property type="entry name" value="BZIP_BASIC"/>
    <property type="match status" value="1"/>
</dbReference>
<dbReference type="EMBL" id="CAEKDK010000006">
    <property type="protein sequence ID" value="CAB4282230.1"/>
    <property type="molecule type" value="Genomic_DNA"/>
</dbReference>
<feature type="compositionally biased region" description="Polar residues" evidence="4">
    <location>
        <begin position="286"/>
        <end position="295"/>
    </location>
</feature>
<feature type="compositionally biased region" description="Basic and acidic residues" evidence="4">
    <location>
        <begin position="120"/>
        <end position="130"/>
    </location>
</feature>
<feature type="domain" description="BZIP" evidence="5">
    <location>
        <begin position="155"/>
        <end position="218"/>
    </location>
</feature>
<dbReference type="PANTHER" id="PTHR46391">
    <property type="entry name" value="BASIC LEUCINE ZIPPER 34"/>
    <property type="match status" value="1"/>
</dbReference>
<proteinExistence type="predicted"/>
<protein>
    <recommendedName>
        <fullName evidence="5">BZIP domain-containing protein</fullName>
    </recommendedName>
</protein>
<dbReference type="PANTHER" id="PTHR46391:SF13">
    <property type="entry name" value="ACTIVATOR OF SPOMIN LUC3"/>
    <property type="match status" value="1"/>
</dbReference>
<dbReference type="SUPFAM" id="SSF57959">
    <property type="entry name" value="Leucine zipper domain"/>
    <property type="match status" value="1"/>
</dbReference>
<dbReference type="FunFam" id="1.20.5.170:FF:000086">
    <property type="entry name" value="Transcription factor VIP1"/>
    <property type="match status" value="1"/>
</dbReference>
<dbReference type="GO" id="GO:0005634">
    <property type="term" value="C:nucleus"/>
    <property type="evidence" value="ECO:0007669"/>
    <property type="project" value="TreeGrafter"/>
</dbReference>
<organism evidence="6 7">
    <name type="scientific">Prunus armeniaca</name>
    <name type="common">Apricot</name>
    <name type="synonym">Armeniaca vulgaris</name>
    <dbReference type="NCBI Taxonomy" id="36596"/>
    <lineage>
        <taxon>Eukaryota</taxon>
        <taxon>Viridiplantae</taxon>
        <taxon>Streptophyta</taxon>
        <taxon>Embryophyta</taxon>
        <taxon>Tracheophyta</taxon>
        <taxon>Spermatophyta</taxon>
        <taxon>Magnoliopsida</taxon>
        <taxon>eudicotyledons</taxon>
        <taxon>Gunneridae</taxon>
        <taxon>Pentapetalae</taxon>
        <taxon>rosids</taxon>
        <taxon>fabids</taxon>
        <taxon>Rosales</taxon>
        <taxon>Rosaceae</taxon>
        <taxon>Amygdaloideae</taxon>
        <taxon>Amygdaleae</taxon>
        <taxon>Prunus</taxon>
    </lineage>
</organism>
<sequence>MDPNKKLSFSEGFGSWANRPIDQRQFSMMRPPNLPLPPSGSFQGWRQQPYWMSHAEGMGGASSSSANHGQLSEPNPGINAFNPGINAFNPGINAGIANRLNNINTTPAIAAAGNNGGKNRSSDSDDDHSNAKAKTVTVDGVQVKLGKNADAEAMDPKKLKRIISNRASAQKSRLKKLQYIAEMERKAKALEAQIAFLAPQVEFYTHHKHYLQMEQKALNQQIAAYAKDKLMKDAEIEANKKEVARLRELQLSQQKARLQANANESSRLMNWEQARLMEQMANSGLIQSGRQMEPSNSRKEQAEERATEVKVQKQLNVAKEKEKQQNQLGQASMAGPDPGPGQTENASSSQPKPEPKGDVDDDMKSEDGVKEMEGVVTFKTEPNQKEHTFI</sequence>
<feature type="region of interest" description="Disordered" evidence="4">
    <location>
        <begin position="111"/>
        <end position="133"/>
    </location>
</feature>
<dbReference type="Gene3D" id="1.20.5.170">
    <property type="match status" value="1"/>
</dbReference>
<evidence type="ECO:0000256" key="1">
    <source>
        <dbReference type="ARBA" id="ARBA00023015"/>
    </source>
</evidence>
<evidence type="ECO:0000256" key="4">
    <source>
        <dbReference type="SAM" id="MobiDB-lite"/>
    </source>
</evidence>
<dbReference type="CDD" id="cd14703">
    <property type="entry name" value="bZIP_plant_RF2"/>
    <property type="match status" value="1"/>
</dbReference>
<dbReference type="GO" id="GO:0045893">
    <property type="term" value="P:positive regulation of DNA-templated transcription"/>
    <property type="evidence" value="ECO:0007669"/>
    <property type="project" value="TreeGrafter"/>
</dbReference>
<dbReference type="GO" id="GO:0003677">
    <property type="term" value="F:DNA binding"/>
    <property type="evidence" value="ECO:0007669"/>
    <property type="project" value="TreeGrafter"/>
</dbReference>
<dbReference type="PROSITE" id="PS50217">
    <property type="entry name" value="BZIP"/>
    <property type="match status" value="1"/>
</dbReference>
<evidence type="ECO:0000313" key="6">
    <source>
        <dbReference type="EMBL" id="CAB4282230.1"/>
    </source>
</evidence>
<evidence type="ECO:0000259" key="5">
    <source>
        <dbReference type="PROSITE" id="PS50217"/>
    </source>
</evidence>
<dbReference type="GO" id="GO:0003700">
    <property type="term" value="F:DNA-binding transcription factor activity"/>
    <property type="evidence" value="ECO:0007669"/>
    <property type="project" value="InterPro"/>
</dbReference>
<dbReference type="Proteomes" id="UP000507222">
    <property type="component" value="Unassembled WGS sequence"/>
</dbReference>
<keyword evidence="1" id="KW-0805">Transcription regulation</keyword>
<dbReference type="InterPro" id="IPR044759">
    <property type="entry name" value="bZIP_RF2"/>
</dbReference>
<reference evidence="6 7" key="1">
    <citation type="submission" date="2020-05" db="EMBL/GenBank/DDBJ databases">
        <authorList>
            <person name="Campoy J."/>
            <person name="Schneeberger K."/>
            <person name="Spophaly S."/>
        </authorList>
    </citation>
    <scope>NUCLEOTIDE SEQUENCE [LARGE SCALE GENOMIC DNA]</scope>
    <source>
        <strain evidence="6">PruArmRojPasFocal</strain>
    </source>
</reference>
<evidence type="ECO:0000256" key="3">
    <source>
        <dbReference type="ARBA" id="ARBA00023242"/>
    </source>
</evidence>
<feature type="compositionally biased region" description="Polar residues" evidence="4">
    <location>
        <begin position="342"/>
        <end position="351"/>
    </location>
</feature>
<dbReference type="InterPro" id="IPR046347">
    <property type="entry name" value="bZIP_sf"/>
</dbReference>
<accession>A0A6J5V003</accession>
<dbReference type="AlphaFoldDB" id="A0A6J5V003"/>
<evidence type="ECO:0000256" key="2">
    <source>
        <dbReference type="ARBA" id="ARBA00023163"/>
    </source>
</evidence>
<keyword evidence="2" id="KW-0804">Transcription</keyword>
<feature type="region of interest" description="Disordered" evidence="4">
    <location>
        <begin position="286"/>
        <end position="390"/>
    </location>
</feature>
<dbReference type="InterPro" id="IPR052483">
    <property type="entry name" value="bZIP_transcription_regulators"/>
</dbReference>
<dbReference type="Pfam" id="PF00170">
    <property type="entry name" value="bZIP_1"/>
    <property type="match status" value="1"/>
</dbReference>